<dbReference type="EMBL" id="OZ037945">
    <property type="protein sequence ID" value="CAL1702256.1"/>
    <property type="molecule type" value="Genomic_DNA"/>
</dbReference>
<keyword evidence="2" id="KW-1185">Reference proteome</keyword>
<gene>
    <name evidence="1" type="ORF">GFSPODELE1_LOCUS3961</name>
</gene>
<evidence type="ECO:0000313" key="2">
    <source>
        <dbReference type="Proteomes" id="UP001497453"/>
    </source>
</evidence>
<protein>
    <submittedName>
        <fullName evidence="1">Uncharacterized protein</fullName>
    </submittedName>
</protein>
<proteinExistence type="predicted"/>
<dbReference type="Proteomes" id="UP001497453">
    <property type="component" value="Chromosome 2"/>
</dbReference>
<organism evidence="1 2">
    <name type="scientific">Somion occarium</name>
    <dbReference type="NCBI Taxonomy" id="3059160"/>
    <lineage>
        <taxon>Eukaryota</taxon>
        <taxon>Fungi</taxon>
        <taxon>Dikarya</taxon>
        <taxon>Basidiomycota</taxon>
        <taxon>Agaricomycotina</taxon>
        <taxon>Agaricomycetes</taxon>
        <taxon>Polyporales</taxon>
        <taxon>Cerrenaceae</taxon>
        <taxon>Somion</taxon>
    </lineage>
</organism>
<name>A0ABP1D2X4_9APHY</name>
<reference evidence="2" key="1">
    <citation type="submission" date="2024-04" db="EMBL/GenBank/DDBJ databases">
        <authorList>
            <person name="Shaw F."/>
            <person name="Minotto A."/>
        </authorList>
    </citation>
    <scope>NUCLEOTIDE SEQUENCE [LARGE SCALE GENOMIC DNA]</scope>
</reference>
<evidence type="ECO:0000313" key="1">
    <source>
        <dbReference type="EMBL" id="CAL1702256.1"/>
    </source>
</evidence>
<accession>A0ABP1D2X4</accession>
<sequence length="130" mass="14728">MRQPITSYQNPEPYRRQALCIEPEKRVVREDLLQSPICEVCFHFLHSKLLQEFGAVASSRTYYSDPFPIEMAFLLCSCKNTVMLHNNPDSPKRLDLALYLSQDDNPPSPSAEVDGILKVRAPSPLPIPNA</sequence>